<sequence length="83" mass="9653">LSNKEYVKLFYFVFVPVCMLFHLSLTLIQYSFFFHVDVLFFLLNSCLPYTVFSFKTAIHSLILFRGPGGAGAYPIIIKMLFKK</sequence>
<keyword evidence="1" id="KW-0472">Membrane</keyword>
<proteinExistence type="predicted"/>
<evidence type="ECO:0000313" key="3">
    <source>
        <dbReference type="Proteomes" id="UP000265100"/>
    </source>
</evidence>
<evidence type="ECO:0000256" key="1">
    <source>
        <dbReference type="SAM" id="Phobius"/>
    </source>
</evidence>
<dbReference type="Ensembl" id="ENSACLT00000074922.1">
    <property type="protein sequence ID" value="ENSACLP00000057256.1"/>
    <property type="gene ID" value="ENSACLG00000029037.1"/>
</dbReference>
<accession>A0AAX7TUR0</accession>
<reference evidence="2 3" key="1">
    <citation type="submission" date="2018-05" db="EMBL/GenBank/DDBJ databases">
        <authorList>
            <person name="Datahose"/>
        </authorList>
    </citation>
    <scope>NUCLEOTIDE SEQUENCE</scope>
</reference>
<feature type="transmembrane region" description="Helical" evidence="1">
    <location>
        <begin position="58"/>
        <end position="81"/>
    </location>
</feature>
<keyword evidence="3" id="KW-1185">Reference proteome</keyword>
<feature type="transmembrane region" description="Helical" evidence="1">
    <location>
        <begin position="6"/>
        <end position="25"/>
    </location>
</feature>
<protein>
    <submittedName>
        <fullName evidence="2">Uncharacterized protein</fullName>
    </submittedName>
</protein>
<dbReference type="Proteomes" id="UP000265100">
    <property type="component" value="Chromosome 1"/>
</dbReference>
<keyword evidence="1" id="KW-0812">Transmembrane</keyword>
<dbReference type="AlphaFoldDB" id="A0AAX7TUR0"/>
<feature type="transmembrane region" description="Helical" evidence="1">
    <location>
        <begin position="32"/>
        <end position="52"/>
    </location>
</feature>
<reference evidence="2" key="3">
    <citation type="submission" date="2025-08" db="UniProtKB">
        <authorList>
            <consortium name="Ensembl"/>
        </authorList>
    </citation>
    <scope>IDENTIFICATION</scope>
</reference>
<name>A0AAX7TUR0_ASTCA</name>
<keyword evidence="1" id="KW-1133">Transmembrane helix</keyword>
<reference evidence="3" key="2">
    <citation type="submission" date="2023-03" db="EMBL/GenBank/DDBJ databases">
        <authorList>
            <consortium name="Wellcome Sanger Institute Data Sharing"/>
        </authorList>
    </citation>
    <scope>NUCLEOTIDE SEQUENCE [LARGE SCALE GENOMIC DNA]</scope>
</reference>
<reference evidence="2" key="4">
    <citation type="submission" date="2025-09" db="UniProtKB">
        <authorList>
            <consortium name="Ensembl"/>
        </authorList>
    </citation>
    <scope>IDENTIFICATION</scope>
</reference>
<organism evidence="2 3">
    <name type="scientific">Astatotilapia calliptera</name>
    <name type="common">Eastern happy</name>
    <name type="synonym">Chromis callipterus</name>
    <dbReference type="NCBI Taxonomy" id="8154"/>
    <lineage>
        <taxon>Eukaryota</taxon>
        <taxon>Metazoa</taxon>
        <taxon>Chordata</taxon>
        <taxon>Craniata</taxon>
        <taxon>Vertebrata</taxon>
        <taxon>Euteleostomi</taxon>
        <taxon>Actinopterygii</taxon>
        <taxon>Neopterygii</taxon>
        <taxon>Teleostei</taxon>
        <taxon>Neoteleostei</taxon>
        <taxon>Acanthomorphata</taxon>
        <taxon>Ovalentaria</taxon>
        <taxon>Cichlomorphae</taxon>
        <taxon>Cichliformes</taxon>
        <taxon>Cichlidae</taxon>
        <taxon>African cichlids</taxon>
        <taxon>Pseudocrenilabrinae</taxon>
        <taxon>Haplochromini</taxon>
        <taxon>Astatotilapia</taxon>
    </lineage>
</organism>
<evidence type="ECO:0000313" key="2">
    <source>
        <dbReference type="Ensembl" id="ENSACLP00000057256.1"/>
    </source>
</evidence>